<proteinExistence type="predicted"/>
<dbReference type="AlphaFoldDB" id="A0A150WVG4"/>
<protein>
    <submittedName>
        <fullName evidence="2">Uncharacterized protein</fullName>
    </submittedName>
</protein>
<keyword evidence="1" id="KW-0472">Membrane</keyword>
<dbReference type="Proteomes" id="UP000075391">
    <property type="component" value="Unassembled WGS sequence"/>
</dbReference>
<keyword evidence="1" id="KW-0812">Transmembrane</keyword>
<reference evidence="2 3" key="1">
    <citation type="submission" date="2016-03" db="EMBL/GenBank/DDBJ databases">
        <authorList>
            <person name="Ploux O."/>
        </authorList>
    </citation>
    <scope>NUCLEOTIDE SEQUENCE [LARGE SCALE GENOMIC DNA]</scope>
    <source>
        <strain evidence="2 3">BER2</strain>
    </source>
</reference>
<keyword evidence="1" id="KW-1133">Transmembrane helix</keyword>
<dbReference type="EMBL" id="LUKF01000001">
    <property type="protein sequence ID" value="KYG70530.1"/>
    <property type="molecule type" value="Genomic_DNA"/>
</dbReference>
<evidence type="ECO:0000313" key="2">
    <source>
        <dbReference type="EMBL" id="KYG70530.1"/>
    </source>
</evidence>
<feature type="transmembrane region" description="Helical" evidence="1">
    <location>
        <begin position="6"/>
        <end position="27"/>
    </location>
</feature>
<gene>
    <name evidence="2" type="ORF">AZI85_00875</name>
</gene>
<sequence>MPFVCLRIAPICDIYLMIFGIMAYMVYQIKIHKGELWNPARVLVPDAYKVLVGKAWVTMEGSLEDYIIGEGELLPLPRAGTLIEALTDELIVEGVSLNKNSK</sequence>
<organism evidence="2 3">
    <name type="scientific">Bdellovibrio bacteriovorus</name>
    <dbReference type="NCBI Taxonomy" id="959"/>
    <lineage>
        <taxon>Bacteria</taxon>
        <taxon>Pseudomonadati</taxon>
        <taxon>Bdellovibrionota</taxon>
        <taxon>Bdellovibrionia</taxon>
        <taxon>Bdellovibrionales</taxon>
        <taxon>Pseudobdellovibrionaceae</taxon>
        <taxon>Bdellovibrio</taxon>
    </lineage>
</organism>
<accession>A0A150WVG4</accession>
<name>A0A150WVG4_BDEBC</name>
<evidence type="ECO:0000256" key="1">
    <source>
        <dbReference type="SAM" id="Phobius"/>
    </source>
</evidence>
<comment type="caution">
    <text evidence="2">The sequence shown here is derived from an EMBL/GenBank/DDBJ whole genome shotgun (WGS) entry which is preliminary data.</text>
</comment>
<evidence type="ECO:0000313" key="3">
    <source>
        <dbReference type="Proteomes" id="UP000075391"/>
    </source>
</evidence>